<evidence type="ECO:0000313" key="3">
    <source>
        <dbReference type="Proteomes" id="UP001208041"/>
    </source>
</evidence>
<dbReference type="Proteomes" id="UP001208041">
    <property type="component" value="Unassembled WGS sequence"/>
</dbReference>
<dbReference type="InterPro" id="IPR038694">
    <property type="entry name" value="DUF427_sf"/>
</dbReference>
<dbReference type="AlphaFoldDB" id="A0AAE3LQR3"/>
<organism evidence="2 3">
    <name type="scientific">Halocynthiibacter halioticoli</name>
    <dbReference type="NCBI Taxonomy" id="2986804"/>
    <lineage>
        <taxon>Bacteria</taxon>
        <taxon>Pseudomonadati</taxon>
        <taxon>Pseudomonadota</taxon>
        <taxon>Alphaproteobacteria</taxon>
        <taxon>Rhodobacterales</taxon>
        <taxon>Paracoccaceae</taxon>
        <taxon>Halocynthiibacter</taxon>
    </lineage>
</organism>
<dbReference type="InterPro" id="IPR007361">
    <property type="entry name" value="DUF427"/>
</dbReference>
<comment type="caution">
    <text evidence="2">The sequence shown here is derived from an EMBL/GenBank/DDBJ whole genome shotgun (WGS) entry which is preliminary data.</text>
</comment>
<accession>A0AAE3LQR3</accession>
<dbReference type="Gene3D" id="2.170.150.40">
    <property type="entry name" value="Domain of unknown function (DUF427)"/>
    <property type="match status" value="1"/>
</dbReference>
<gene>
    <name evidence="2" type="ORF">OH136_09260</name>
</gene>
<dbReference type="EMBL" id="JAOYFC010000002">
    <property type="protein sequence ID" value="MCV6824742.1"/>
    <property type="molecule type" value="Genomic_DNA"/>
</dbReference>
<feature type="domain" description="DUF427" evidence="1">
    <location>
        <begin position="2"/>
        <end position="89"/>
    </location>
</feature>
<proteinExistence type="predicted"/>
<dbReference type="PANTHER" id="PTHR34310">
    <property type="entry name" value="DUF427 DOMAIN PROTEIN (AFU_ORTHOLOGUE AFUA_3G02220)"/>
    <property type="match status" value="1"/>
</dbReference>
<keyword evidence="3" id="KW-1185">Reference proteome</keyword>
<dbReference type="PANTHER" id="PTHR34310:SF9">
    <property type="entry name" value="BLR5716 PROTEIN"/>
    <property type="match status" value="1"/>
</dbReference>
<dbReference type="Pfam" id="PF04248">
    <property type="entry name" value="NTP_transf_9"/>
    <property type="match status" value="1"/>
</dbReference>
<protein>
    <submittedName>
        <fullName evidence="2">DUF427 domain-containing protein</fullName>
    </submittedName>
</protein>
<reference evidence="2" key="1">
    <citation type="submission" date="2022-10" db="EMBL/GenBank/DDBJ databases">
        <authorList>
            <person name="Yue Y."/>
        </authorList>
    </citation>
    <scope>NUCLEOTIDE SEQUENCE</scope>
    <source>
        <strain evidence="2">Z654</strain>
    </source>
</reference>
<evidence type="ECO:0000259" key="1">
    <source>
        <dbReference type="Pfam" id="PF04248"/>
    </source>
</evidence>
<sequence length="98" mass="10557">MRAGGAVIGESQNALILNEGSLAPVAYFPREDVAMAMLEPSDHTTHCPWKGNASYFSIHTKSTVIKNAVWSYEEPLESVEEIAGYLAFAGENVAVEGL</sequence>
<name>A0AAE3LQR3_9RHOB</name>
<evidence type="ECO:0000313" key="2">
    <source>
        <dbReference type="EMBL" id="MCV6824742.1"/>
    </source>
</evidence>